<organism evidence="2 3">
    <name type="scientific">Cymbomonas tetramitiformis</name>
    <dbReference type="NCBI Taxonomy" id="36881"/>
    <lineage>
        <taxon>Eukaryota</taxon>
        <taxon>Viridiplantae</taxon>
        <taxon>Chlorophyta</taxon>
        <taxon>Pyramimonadophyceae</taxon>
        <taxon>Pyramimonadales</taxon>
        <taxon>Pyramimonadaceae</taxon>
        <taxon>Cymbomonas</taxon>
    </lineage>
</organism>
<dbReference type="InterPro" id="IPR036875">
    <property type="entry name" value="Znf_CCHC_sf"/>
</dbReference>
<comment type="caution">
    <text evidence="2">The sequence shown here is derived from an EMBL/GenBank/DDBJ whole genome shotgun (WGS) entry which is preliminary data.</text>
</comment>
<evidence type="ECO:0000313" key="3">
    <source>
        <dbReference type="Proteomes" id="UP001190700"/>
    </source>
</evidence>
<dbReference type="SUPFAM" id="SSF57756">
    <property type="entry name" value="Retrovirus zinc finger-like domains"/>
    <property type="match status" value="1"/>
</dbReference>
<feature type="region of interest" description="Disordered" evidence="1">
    <location>
        <begin position="28"/>
        <end position="51"/>
    </location>
</feature>
<sequence>MIEQEKVKEEAALAALVVSRKVAQHMAFQSNSRMRTSGARPLAVGGQAERWAPRRPTLAALTWKPTQDDDAQVAAVSGQSSYRQARVMPTPNSPTPNYQTRPPVRERPCFACGKLDHLVANCKDEAALAKWRANAPARLARKQAQVAACVAVLNGEVDESSLDERETEVLEEVSTLAALDIEGYAHLRGLCGIEEQ</sequence>
<keyword evidence="3" id="KW-1185">Reference proteome</keyword>
<dbReference type="Proteomes" id="UP001190700">
    <property type="component" value="Unassembled WGS sequence"/>
</dbReference>
<gene>
    <name evidence="2" type="ORF">CYMTET_16534</name>
</gene>
<dbReference type="GO" id="GO:0008270">
    <property type="term" value="F:zinc ion binding"/>
    <property type="evidence" value="ECO:0007669"/>
    <property type="project" value="InterPro"/>
</dbReference>
<evidence type="ECO:0000256" key="1">
    <source>
        <dbReference type="SAM" id="MobiDB-lite"/>
    </source>
</evidence>
<feature type="non-terminal residue" evidence="2">
    <location>
        <position position="196"/>
    </location>
</feature>
<evidence type="ECO:0000313" key="2">
    <source>
        <dbReference type="EMBL" id="KAK3275327.1"/>
    </source>
</evidence>
<accession>A0AAE0L820</accession>
<proteinExistence type="predicted"/>
<name>A0AAE0L820_9CHLO</name>
<evidence type="ECO:0008006" key="4">
    <source>
        <dbReference type="Google" id="ProtNLM"/>
    </source>
</evidence>
<dbReference type="AlphaFoldDB" id="A0AAE0L820"/>
<reference evidence="2 3" key="1">
    <citation type="journal article" date="2015" name="Genome Biol. Evol.">
        <title>Comparative Genomics of a Bacterivorous Green Alga Reveals Evolutionary Causalities and Consequences of Phago-Mixotrophic Mode of Nutrition.</title>
        <authorList>
            <person name="Burns J.A."/>
            <person name="Paasch A."/>
            <person name="Narechania A."/>
            <person name="Kim E."/>
        </authorList>
    </citation>
    <scope>NUCLEOTIDE SEQUENCE [LARGE SCALE GENOMIC DNA]</scope>
    <source>
        <strain evidence="2 3">PLY_AMNH</strain>
    </source>
</reference>
<dbReference type="EMBL" id="LGRX02007289">
    <property type="protein sequence ID" value="KAK3275327.1"/>
    <property type="molecule type" value="Genomic_DNA"/>
</dbReference>
<feature type="region of interest" description="Disordered" evidence="1">
    <location>
        <begin position="78"/>
        <end position="102"/>
    </location>
</feature>
<protein>
    <recommendedName>
        <fullName evidence="4">CCHC-type domain-containing protein</fullName>
    </recommendedName>
</protein>
<dbReference type="GO" id="GO:0003676">
    <property type="term" value="F:nucleic acid binding"/>
    <property type="evidence" value="ECO:0007669"/>
    <property type="project" value="InterPro"/>
</dbReference>